<dbReference type="PANTHER" id="PTHR10266:SF3">
    <property type="entry name" value="CYTOCHROME C1, HEME PROTEIN, MITOCHONDRIAL"/>
    <property type="match status" value="1"/>
</dbReference>
<accession>A0A8D9FI82</accession>
<comment type="cofactor">
    <cofactor evidence="15">
        <name>heme c</name>
        <dbReference type="ChEBI" id="CHEBI:61717"/>
    </cofactor>
    <text evidence="15">Binds 1 heme c group covalently per subunit.</text>
</comment>
<evidence type="ECO:0000256" key="13">
    <source>
        <dbReference type="ARBA" id="ARBA00023128"/>
    </source>
</evidence>
<comment type="similarity">
    <text evidence="3">Belongs to the cytochrome c family.</text>
</comment>
<organism evidence="17">
    <name type="scientific">Cacopsylla melanoneura</name>
    <dbReference type="NCBI Taxonomy" id="428564"/>
    <lineage>
        <taxon>Eukaryota</taxon>
        <taxon>Metazoa</taxon>
        <taxon>Ecdysozoa</taxon>
        <taxon>Arthropoda</taxon>
        <taxon>Hexapoda</taxon>
        <taxon>Insecta</taxon>
        <taxon>Pterygota</taxon>
        <taxon>Neoptera</taxon>
        <taxon>Paraneoptera</taxon>
        <taxon>Hemiptera</taxon>
        <taxon>Sternorrhyncha</taxon>
        <taxon>Psylloidea</taxon>
        <taxon>Psyllidae</taxon>
        <taxon>Psyllinae</taxon>
        <taxon>Cacopsylla</taxon>
    </lineage>
</organism>
<dbReference type="GO" id="GO:0046872">
    <property type="term" value="F:metal ion binding"/>
    <property type="evidence" value="ECO:0007669"/>
    <property type="project" value="UniProtKB-KW"/>
</dbReference>
<dbReference type="EMBL" id="HBUF01670982">
    <property type="protein sequence ID" value="CAG6790454.1"/>
    <property type="molecule type" value="Transcribed_RNA"/>
</dbReference>
<dbReference type="PANTHER" id="PTHR10266">
    <property type="entry name" value="CYTOCHROME C1"/>
    <property type="match status" value="1"/>
</dbReference>
<dbReference type="PROSITE" id="PS51007">
    <property type="entry name" value="CYTC"/>
    <property type="match status" value="1"/>
</dbReference>
<feature type="binding site" description="covalent" evidence="15">
    <location>
        <position position="103"/>
    </location>
    <ligand>
        <name>heme c</name>
        <dbReference type="ChEBI" id="CHEBI:61717"/>
    </ligand>
</feature>
<evidence type="ECO:0000256" key="9">
    <source>
        <dbReference type="ARBA" id="ARBA00022792"/>
    </source>
</evidence>
<dbReference type="SUPFAM" id="SSF81496">
    <property type="entry name" value="Cytochrome c1 subunit of cytochrome bc1 complex (Ubiquinol-cytochrome c reductase), transmembrane anchor"/>
    <property type="match status" value="1"/>
</dbReference>
<sequence length="309" mass="34160">MAGAVTRVFSSRLLKTHPSLVQINVSHYSTTKGWSKSKKAFMTTLGVFAGGAGALLYALETSCVQAGDLELHPPHLKWSHSGWLDSFDHASIRRGYEVYKNVCAACHSARFVCYRNLVGVSHTEAEAKAEAEEIMVEDGPNDKGLMFKRPGKLADTFPSPYPNEEAARAANNGAYPPDLSYITQARHGAEDYVFHLLTGYMDPPAGVQIREGLYFNPYFLGGAIGMAQALYNEIIEYEDGTPATQAQLAKDVSTFLKWCAEPEHDTRKRFAIKALGLTALLSVGLFYLKRYKFSSLKSRKISFKPTSKQ</sequence>
<keyword evidence="8 15" id="KW-0479">Metal-binding</keyword>
<keyword evidence="13" id="KW-0496">Mitochondrion</keyword>
<keyword evidence="4" id="KW-0813">Transport</keyword>
<protein>
    <submittedName>
        <fullName evidence="17">Cytochrome c1, heme protein, mitochondrial</fullName>
    </submittedName>
</protein>
<evidence type="ECO:0000259" key="16">
    <source>
        <dbReference type="PROSITE" id="PS51007"/>
    </source>
</evidence>
<comment type="function">
    <text evidence="1">Electron carrier protein. The oxidized form of the cytochrome c heme group can accept an electron from the heme group of the cytochrome c1 subunit of cytochrome reductase. Cytochrome c then transfers this electron to the cytochrome oxidase complex, the final protein carrier in the mitochondrial electron-transport chain.</text>
</comment>
<dbReference type="InterPro" id="IPR036909">
    <property type="entry name" value="Cyt_c-like_dom_sf"/>
</dbReference>
<evidence type="ECO:0000313" key="17">
    <source>
        <dbReference type="EMBL" id="CAG6790454.1"/>
    </source>
</evidence>
<dbReference type="InterPro" id="IPR021157">
    <property type="entry name" value="Cyt_c1_TM_anchor_C"/>
</dbReference>
<reference evidence="17" key="1">
    <citation type="submission" date="2021-05" db="EMBL/GenBank/DDBJ databases">
        <authorList>
            <person name="Alioto T."/>
            <person name="Alioto T."/>
            <person name="Gomez Garrido J."/>
        </authorList>
    </citation>
    <scope>NUCLEOTIDE SEQUENCE</scope>
</reference>
<evidence type="ECO:0000256" key="6">
    <source>
        <dbReference type="ARBA" id="ARBA00022660"/>
    </source>
</evidence>
<evidence type="ECO:0000256" key="1">
    <source>
        <dbReference type="ARBA" id="ARBA00002555"/>
    </source>
</evidence>
<proteinExistence type="inferred from homology"/>
<evidence type="ECO:0000256" key="5">
    <source>
        <dbReference type="ARBA" id="ARBA00022617"/>
    </source>
</evidence>
<feature type="binding site" description="covalent" evidence="15">
    <location>
        <position position="226"/>
    </location>
    <ligand>
        <name>heme c</name>
        <dbReference type="ChEBI" id="CHEBI:61717"/>
    </ligand>
</feature>
<dbReference type="EMBL" id="HBUF01342586">
    <property type="protein sequence ID" value="CAG6705638.1"/>
    <property type="molecule type" value="Transcribed_RNA"/>
</dbReference>
<keyword evidence="5 15" id="KW-0349">Heme</keyword>
<feature type="binding site" description="covalent" evidence="15">
    <location>
        <position position="106"/>
    </location>
    <ligand>
        <name>heme c</name>
        <dbReference type="ChEBI" id="CHEBI:61717"/>
    </ligand>
</feature>
<evidence type="ECO:0000256" key="4">
    <source>
        <dbReference type="ARBA" id="ARBA00022448"/>
    </source>
</evidence>
<dbReference type="GO" id="GO:0009055">
    <property type="term" value="F:electron transfer activity"/>
    <property type="evidence" value="ECO:0007669"/>
    <property type="project" value="InterPro"/>
</dbReference>
<dbReference type="EMBL" id="HBUF01159715">
    <property type="protein sequence ID" value="CAG6649765.1"/>
    <property type="molecule type" value="Transcribed_RNA"/>
</dbReference>
<evidence type="ECO:0000256" key="12">
    <source>
        <dbReference type="ARBA" id="ARBA00023004"/>
    </source>
</evidence>
<evidence type="ECO:0000256" key="2">
    <source>
        <dbReference type="ARBA" id="ARBA00004273"/>
    </source>
</evidence>
<comment type="subcellular location">
    <subcellularLocation>
        <location evidence="2">Mitochondrion inner membrane</location>
    </subcellularLocation>
</comment>
<dbReference type="InterPro" id="IPR002326">
    <property type="entry name" value="Cyt_c1"/>
</dbReference>
<dbReference type="GO" id="GO:0005743">
    <property type="term" value="C:mitochondrial inner membrane"/>
    <property type="evidence" value="ECO:0007669"/>
    <property type="project" value="UniProtKB-SubCell"/>
</dbReference>
<evidence type="ECO:0000256" key="8">
    <source>
        <dbReference type="ARBA" id="ARBA00022723"/>
    </source>
</evidence>
<keyword evidence="14" id="KW-0472">Membrane</keyword>
<dbReference type="Pfam" id="PF02167">
    <property type="entry name" value="Cytochrom_C1"/>
    <property type="match status" value="1"/>
</dbReference>
<dbReference type="FunFam" id="1.10.760.10:FF:000002">
    <property type="entry name" value="Cytochrome c1, heme protein"/>
    <property type="match status" value="1"/>
</dbReference>
<dbReference type="EMBL" id="HBUF01342585">
    <property type="protein sequence ID" value="CAG6705634.1"/>
    <property type="molecule type" value="Transcribed_RNA"/>
</dbReference>
<keyword evidence="6" id="KW-0679">Respiratory chain</keyword>
<keyword evidence="7" id="KW-0812">Transmembrane</keyword>
<keyword evidence="11" id="KW-1133">Transmembrane helix</keyword>
<dbReference type="GO" id="GO:0020037">
    <property type="term" value="F:heme binding"/>
    <property type="evidence" value="ECO:0007669"/>
    <property type="project" value="InterPro"/>
</dbReference>
<evidence type="ECO:0000256" key="15">
    <source>
        <dbReference type="PIRSR" id="PIRSR602326-1"/>
    </source>
</evidence>
<dbReference type="EMBL" id="HBUF01670981">
    <property type="protein sequence ID" value="CAG6790453.1"/>
    <property type="molecule type" value="Transcribed_RNA"/>
</dbReference>
<evidence type="ECO:0000256" key="11">
    <source>
        <dbReference type="ARBA" id="ARBA00022989"/>
    </source>
</evidence>
<name>A0A8D9FI82_9HEMI</name>
<keyword evidence="9" id="KW-0999">Mitochondrion inner membrane</keyword>
<evidence type="ECO:0000256" key="14">
    <source>
        <dbReference type="ARBA" id="ARBA00023136"/>
    </source>
</evidence>
<dbReference type="EMBL" id="HBUF01342583">
    <property type="protein sequence ID" value="CAG6705624.1"/>
    <property type="molecule type" value="Transcribed_RNA"/>
</dbReference>
<keyword evidence="10" id="KW-0249">Electron transport</keyword>
<dbReference type="Gene3D" id="1.10.760.10">
    <property type="entry name" value="Cytochrome c-like domain"/>
    <property type="match status" value="1"/>
</dbReference>
<dbReference type="EMBL" id="HBUF01342584">
    <property type="protein sequence ID" value="CAG6705628.1"/>
    <property type="molecule type" value="Transcribed_RNA"/>
</dbReference>
<dbReference type="GO" id="GO:0006122">
    <property type="term" value="P:mitochondrial electron transport, ubiquinol to cytochrome c"/>
    <property type="evidence" value="ECO:0007669"/>
    <property type="project" value="TreeGrafter"/>
</dbReference>
<evidence type="ECO:0000256" key="7">
    <source>
        <dbReference type="ARBA" id="ARBA00022692"/>
    </source>
</evidence>
<dbReference type="AlphaFoldDB" id="A0A8D9FI82"/>
<dbReference type="PRINTS" id="PR00603">
    <property type="entry name" value="CYTOCHROMEC1"/>
</dbReference>
<keyword evidence="12 15" id="KW-0408">Iron</keyword>
<dbReference type="InterPro" id="IPR009056">
    <property type="entry name" value="Cyt_c-like_dom"/>
</dbReference>
<dbReference type="EMBL" id="HBUF01342582">
    <property type="protein sequence ID" value="CAG6705620.1"/>
    <property type="molecule type" value="Transcribed_RNA"/>
</dbReference>
<dbReference type="EMBL" id="HBUF01159714">
    <property type="protein sequence ID" value="CAG6649764.1"/>
    <property type="molecule type" value="Transcribed_RNA"/>
</dbReference>
<evidence type="ECO:0000256" key="10">
    <source>
        <dbReference type="ARBA" id="ARBA00022982"/>
    </source>
</evidence>
<feature type="domain" description="Cytochrome c" evidence="16">
    <location>
        <begin position="90"/>
        <end position="242"/>
    </location>
</feature>
<evidence type="ECO:0000256" key="3">
    <source>
        <dbReference type="ARBA" id="ARBA00006488"/>
    </source>
</evidence>
<dbReference type="SUPFAM" id="SSF46626">
    <property type="entry name" value="Cytochrome c"/>
    <property type="match status" value="1"/>
</dbReference>
<dbReference type="Gene3D" id="1.20.5.100">
    <property type="entry name" value="Cytochrome c1, transmembrane anchor, C-terminal"/>
    <property type="match status" value="1"/>
</dbReference>
<feature type="binding site" description="covalent" evidence="15">
    <location>
        <position position="107"/>
    </location>
    <ligand>
        <name>heme c</name>
        <dbReference type="ChEBI" id="CHEBI:61717"/>
    </ligand>
</feature>